<dbReference type="AlphaFoldDB" id="A0A0C1U0Z7"/>
<accession>A0A0C1U0Z7</accession>
<organism evidence="1 2">
    <name type="scientific">Clostridium argentinense CDC 2741</name>
    <dbReference type="NCBI Taxonomy" id="1418104"/>
    <lineage>
        <taxon>Bacteria</taxon>
        <taxon>Bacillati</taxon>
        <taxon>Bacillota</taxon>
        <taxon>Clostridia</taxon>
        <taxon>Eubacteriales</taxon>
        <taxon>Clostridiaceae</taxon>
        <taxon>Clostridium</taxon>
    </lineage>
</organism>
<name>A0A0C1U0Z7_9CLOT</name>
<gene>
    <name evidence="1" type="ORF">U732_915</name>
</gene>
<dbReference type="RefSeq" id="WP_039637082.1">
    <property type="nucleotide sequence ID" value="NZ_AYSO01000020.1"/>
</dbReference>
<evidence type="ECO:0000313" key="1">
    <source>
        <dbReference type="EMBL" id="KIE45173.1"/>
    </source>
</evidence>
<keyword evidence="2" id="KW-1185">Reference proteome</keyword>
<comment type="caution">
    <text evidence="1">The sequence shown here is derived from an EMBL/GenBank/DDBJ whole genome shotgun (WGS) entry which is preliminary data.</text>
</comment>
<protein>
    <recommendedName>
        <fullName evidence="3">Tail fiber protein</fullName>
    </recommendedName>
</protein>
<dbReference type="OrthoDB" id="1933804at2"/>
<dbReference type="EMBL" id="AYSO01000020">
    <property type="protein sequence ID" value="KIE45173.1"/>
    <property type="molecule type" value="Genomic_DNA"/>
</dbReference>
<evidence type="ECO:0008006" key="3">
    <source>
        <dbReference type="Google" id="ProtNLM"/>
    </source>
</evidence>
<evidence type="ECO:0000313" key="2">
    <source>
        <dbReference type="Proteomes" id="UP000031366"/>
    </source>
</evidence>
<dbReference type="Proteomes" id="UP000031366">
    <property type="component" value="Unassembled WGS sequence"/>
</dbReference>
<dbReference type="STRING" id="29341.RSJ17_07370"/>
<reference evidence="1 2" key="1">
    <citation type="journal article" date="2015" name="Infect. Genet. Evol.">
        <title>Genomic sequences of six botulinum neurotoxin-producing strains representing three clostridial species illustrate the mobility and diversity of botulinum neurotoxin genes.</title>
        <authorList>
            <person name="Smith T.J."/>
            <person name="Hill K.K."/>
            <person name="Xie G."/>
            <person name="Foley B.T."/>
            <person name="Williamson C.H."/>
            <person name="Foster J.T."/>
            <person name="Johnson S.L."/>
            <person name="Chertkov O."/>
            <person name="Teshima H."/>
            <person name="Gibbons H.S."/>
            <person name="Johnsky L.A."/>
            <person name="Karavis M.A."/>
            <person name="Smith L.A."/>
        </authorList>
    </citation>
    <scope>NUCLEOTIDE SEQUENCE [LARGE SCALE GENOMIC DNA]</scope>
    <source>
        <strain evidence="1 2">CDC 2741</strain>
    </source>
</reference>
<proteinExistence type="predicted"/>
<sequence length="259" mass="28979">MSSENKTLNLELNQWNGNEYPKRSDFIEDNKKIDKAYKELKDSIKNGGKVSSVNNKIGDVILKAEDIKTATGITVENKLNELFQFADNGKKNMASVIGSPLSSSDTFDSMKSKIQTLKNTFASNLIAKEQSSSGSESLDSLINKIKSINPQKKWVEGNYQSGDVDVVSYNVSLKWKPSCIAVFRKDDYWNYSHGIAMFVTNSTFKNALTTNVYSSPLNEFNFIFSGSDRAQIRILSDTSFKIVDPYGGSATYYWLAIEL</sequence>